<keyword evidence="11 17" id="KW-0547">Nucleotide-binding</keyword>
<dbReference type="Gene3D" id="1.20.1090.10">
    <property type="entry name" value="Dehydroquinate synthase-like - alpha domain"/>
    <property type="match status" value="1"/>
</dbReference>
<dbReference type="InterPro" id="IPR050071">
    <property type="entry name" value="Dehydroquinate_synthase"/>
</dbReference>
<organism evidence="20 21">
    <name type="scientific">Microbacterium sediminis</name>
    <dbReference type="NCBI Taxonomy" id="904291"/>
    <lineage>
        <taxon>Bacteria</taxon>
        <taxon>Bacillati</taxon>
        <taxon>Actinomycetota</taxon>
        <taxon>Actinomycetes</taxon>
        <taxon>Micrococcales</taxon>
        <taxon>Microbacteriaceae</taxon>
        <taxon>Microbacterium</taxon>
    </lineage>
</organism>
<dbReference type="RefSeq" id="WP_067023156.1">
    <property type="nucleotide sequence ID" value="NZ_CP038256.1"/>
</dbReference>
<evidence type="ECO:0000256" key="16">
    <source>
        <dbReference type="ARBA" id="ARBA00023285"/>
    </source>
</evidence>
<proteinExistence type="inferred from homology"/>
<comment type="cofactor">
    <cofactor evidence="2 17">
        <name>NAD(+)</name>
        <dbReference type="ChEBI" id="CHEBI:57540"/>
    </cofactor>
</comment>
<comment type="cofactor">
    <cofactor evidence="17">
        <name>Co(2+)</name>
        <dbReference type="ChEBI" id="CHEBI:48828"/>
    </cofactor>
    <cofactor evidence="17">
        <name>Zn(2+)</name>
        <dbReference type="ChEBI" id="CHEBI:29105"/>
    </cofactor>
    <text evidence="17">Binds 1 divalent metal cation per subunit. Can use either Co(2+) or Zn(2+).</text>
</comment>
<dbReference type="GO" id="GO:0005737">
    <property type="term" value="C:cytoplasm"/>
    <property type="evidence" value="ECO:0007669"/>
    <property type="project" value="UniProtKB-SubCell"/>
</dbReference>
<evidence type="ECO:0000313" key="20">
    <source>
        <dbReference type="EMBL" id="OCG75701.1"/>
    </source>
</evidence>
<dbReference type="GO" id="GO:0003856">
    <property type="term" value="F:3-dehydroquinate synthase activity"/>
    <property type="evidence" value="ECO:0007669"/>
    <property type="project" value="UniProtKB-UniRule"/>
</dbReference>
<evidence type="ECO:0000256" key="13">
    <source>
        <dbReference type="ARBA" id="ARBA00023027"/>
    </source>
</evidence>
<dbReference type="PIRSF" id="PIRSF001455">
    <property type="entry name" value="DHQ_synth"/>
    <property type="match status" value="1"/>
</dbReference>
<keyword evidence="14 17" id="KW-0057">Aromatic amino acid biosynthesis</keyword>
<evidence type="ECO:0000256" key="3">
    <source>
        <dbReference type="ARBA" id="ARBA00004496"/>
    </source>
</evidence>
<name>A0A1B9NGG0_9MICO</name>
<evidence type="ECO:0000256" key="2">
    <source>
        <dbReference type="ARBA" id="ARBA00001911"/>
    </source>
</evidence>
<dbReference type="NCBIfam" id="TIGR01357">
    <property type="entry name" value="aroB"/>
    <property type="match status" value="1"/>
</dbReference>
<evidence type="ECO:0000259" key="18">
    <source>
        <dbReference type="Pfam" id="PF01761"/>
    </source>
</evidence>
<evidence type="ECO:0000256" key="4">
    <source>
        <dbReference type="ARBA" id="ARBA00004661"/>
    </source>
</evidence>
<comment type="catalytic activity">
    <reaction evidence="1 17">
        <text>7-phospho-2-dehydro-3-deoxy-D-arabino-heptonate = 3-dehydroquinate + phosphate</text>
        <dbReference type="Rhea" id="RHEA:21968"/>
        <dbReference type="ChEBI" id="CHEBI:32364"/>
        <dbReference type="ChEBI" id="CHEBI:43474"/>
        <dbReference type="ChEBI" id="CHEBI:58394"/>
        <dbReference type="EC" id="4.2.3.4"/>
    </reaction>
</comment>
<feature type="domain" description="3-dehydroquinate synthase N-terminal" evidence="18">
    <location>
        <begin position="67"/>
        <end position="177"/>
    </location>
</feature>
<dbReference type="FunFam" id="3.40.50.1970:FF:000012">
    <property type="entry name" value="3-dehydroquinate synthase"/>
    <property type="match status" value="1"/>
</dbReference>
<evidence type="ECO:0000256" key="15">
    <source>
        <dbReference type="ARBA" id="ARBA00023239"/>
    </source>
</evidence>
<dbReference type="OrthoDB" id="9806583at2"/>
<reference evidence="20 21" key="1">
    <citation type="submission" date="2016-05" db="EMBL/GenBank/DDBJ databases">
        <authorList>
            <person name="Lavstsen T."/>
            <person name="Jespersen J.S."/>
        </authorList>
    </citation>
    <scope>NUCLEOTIDE SEQUENCE [LARGE SCALE GENOMIC DNA]</scope>
    <source>
        <strain evidence="20 21">YLB-01</strain>
    </source>
</reference>
<keyword evidence="12 17" id="KW-0862">Zinc</keyword>
<feature type="binding site" evidence="17">
    <location>
        <position position="141"/>
    </location>
    <ligand>
        <name>NAD(+)</name>
        <dbReference type="ChEBI" id="CHEBI:57540"/>
    </ligand>
</feature>
<gene>
    <name evidence="17" type="primary">aroB</name>
    <name evidence="20" type="ORF">A7J15_01215</name>
</gene>
<evidence type="ECO:0000256" key="7">
    <source>
        <dbReference type="ARBA" id="ARBA00017684"/>
    </source>
</evidence>
<dbReference type="PANTHER" id="PTHR43622:SF7">
    <property type="entry name" value="3-DEHYDROQUINATE SYNTHASE, CHLOROPLASTIC"/>
    <property type="match status" value="1"/>
</dbReference>
<feature type="binding site" evidence="17">
    <location>
        <position position="262"/>
    </location>
    <ligand>
        <name>Zn(2+)</name>
        <dbReference type="ChEBI" id="CHEBI:29105"/>
    </ligand>
</feature>
<evidence type="ECO:0000256" key="8">
    <source>
        <dbReference type="ARBA" id="ARBA00022490"/>
    </source>
</evidence>
<comment type="caution">
    <text evidence="20">The sequence shown here is derived from an EMBL/GenBank/DDBJ whole genome shotgun (WGS) entry which is preliminary data.</text>
</comment>
<protein>
    <recommendedName>
        <fullName evidence="7 17">3-dehydroquinate synthase</fullName>
        <shortName evidence="17">DHQS</shortName>
        <ecNumber evidence="6 17">4.2.3.4</ecNumber>
    </recommendedName>
</protein>
<feature type="binding site" evidence="17">
    <location>
        <position position="183"/>
    </location>
    <ligand>
        <name>Zn(2+)</name>
        <dbReference type="ChEBI" id="CHEBI:29105"/>
    </ligand>
</feature>
<evidence type="ECO:0000256" key="9">
    <source>
        <dbReference type="ARBA" id="ARBA00022605"/>
    </source>
</evidence>
<dbReference type="Gene3D" id="3.40.50.1970">
    <property type="match status" value="1"/>
</dbReference>
<feature type="domain" description="3-dehydroquinate synthase C-terminal" evidence="19">
    <location>
        <begin position="180"/>
        <end position="322"/>
    </location>
</feature>
<dbReference type="GO" id="GO:0008652">
    <property type="term" value="P:amino acid biosynthetic process"/>
    <property type="evidence" value="ECO:0007669"/>
    <property type="project" value="UniProtKB-KW"/>
</dbReference>
<dbReference type="GO" id="GO:0046872">
    <property type="term" value="F:metal ion binding"/>
    <property type="evidence" value="ECO:0007669"/>
    <property type="project" value="UniProtKB-KW"/>
</dbReference>
<accession>A0A1B9NGG0</accession>
<dbReference type="InterPro" id="IPR030960">
    <property type="entry name" value="DHQS/DOIS_N"/>
</dbReference>
<evidence type="ECO:0000256" key="12">
    <source>
        <dbReference type="ARBA" id="ARBA00022833"/>
    </source>
</evidence>
<dbReference type="PANTHER" id="PTHR43622">
    <property type="entry name" value="3-DEHYDROQUINATE SYNTHASE"/>
    <property type="match status" value="1"/>
</dbReference>
<feature type="binding site" evidence="17">
    <location>
        <position position="246"/>
    </location>
    <ligand>
        <name>Zn(2+)</name>
        <dbReference type="ChEBI" id="CHEBI:29105"/>
    </ligand>
</feature>
<dbReference type="UniPathway" id="UPA00053">
    <property type="reaction ID" value="UER00085"/>
</dbReference>
<evidence type="ECO:0000259" key="19">
    <source>
        <dbReference type="Pfam" id="PF24621"/>
    </source>
</evidence>
<feature type="binding site" evidence="17">
    <location>
        <position position="150"/>
    </location>
    <ligand>
        <name>NAD(+)</name>
        <dbReference type="ChEBI" id="CHEBI:57540"/>
    </ligand>
</feature>
<dbReference type="Pfam" id="PF24621">
    <property type="entry name" value="DHQS_C"/>
    <property type="match status" value="1"/>
</dbReference>
<comment type="caution">
    <text evidence="17">Lacks conserved residue(s) required for the propagation of feature annotation.</text>
</comment>
<dbReference type="SUPFAM" id="SSF56796">
    <property type="entry name" value="Dehydroquinate synthase-like"/>
    <property type="match status" value="1"/>
</dbReference>
<comment type="pathway">
    <text evidence="4 17">Metabolic intermediate biosynthesis; chorismate biosynthesis; chorismate from D-erythrose 4-phosphate and phosphoenolpyruvate: step 2/7.</text>
</comment>
<dbReference type="InterPro" id="IPR016037">
    <property type="entry name" value="DHQ_synth_AroB"/>
</dbReference>
<dbReference type="EC" id="4.2.3.4" evidence="6 17"/>
<evidence type="ECO:0000256" key="10">
    <source>
        <dbReference type="ARBA" id="ARBA00022723"/>
    </source>
</evidence>
<dbReference type="GO" id="GO:0009073">
    <property type="term" value="P:aromatic amino acid family biosynthetic process"/>
    <property type="evidence" value="ECO:0007669"/>
    <property type="project" value="UniProtKB-KW"/>
</dbReference>
<evidence type="ECO:0000256" key="5">
    <source>
        <dbReference type="ARBA" id="ARBA00005412"/>
    </source>
</evidence>
<evidence type="ECO:0000256" key="6">
    <source>
        <dbReference type="ARBA" id="ARBA00013031"/>
    </source>
</evidence>
<dbReference type="InterPro" id="IPR030963">
    <property type="entry name" value="DHQ_synth_fam"/>
</dbReference>
<sequence length="372" mass="40247">MTDITTITVSGDAGYDITVGHGVLARLGETLPAAARKVLVIHPPTLQREAEELRERLMGEREVLLAEIPDAESGKRIEVAAFCWQILGQADFTRSDAIVGFGGGAVTDVAGFVAATWLRGIAVVQVPTTVLGMVDAAVGGKTGINTAEGKNLVGAFWAPAAVLCDLDLLATLPRNEALAGFAEVVKAGFIRYPEILEIVEADPERATDVASPEFRRCIELAIQMKADVVGEDFREAGLREILNYGHTLGHAIEHAERYQWRHGAAISIGMMFAAELSRLAGRLSDEAVDRHRAILTALGLPTTYRAGAWPQLLATMKRDKKTRGDMLRFIVLDDIAKPTVLQAPDESLLFAAYQEIGEEQQPGIRKTTSVRL</sequence>
<feature type="binding site" evidence="17">
    <location>
        <begin position="104"/>
        <end position="108"/>
    </location>
    <ligand>
        <name>NAD(+)</name>
        <dbReference type="ChEBI" id="CHEBI:57540"/>
    </ligand>
</feature>
<keyword evidence="10 17" id="KW-0479">Metal-binding</keyword>
<keyword evidence="8 17" id="KW-0963">Cytoplasm</keyword>
<comment type="subcellular location">
    <subcellularLocation>
        <location evidence="3 17">Cytoplasm</location>
    </subcellularLocation>
</comment>
<evidence type="ECO:0000313" key="21">
    <source>
        <dbReference type="Proteomes" id="UP000093355"/>
    </source>
</evidence>
<dbReference type="Proteomes" id="UP000093355">
    <property type="component" value="Unassembled WGS sequence"/>
</dbReference>
<dbReference type="EMBL" id="LXMD01000012">
    <property type="protein sequence ID" value="OCG75701.1"/>
    <property type="molecule type" value="Genomic_DNA"/>
</dbReference>
<comment type="similarity">
    <text evidence="5 17">Belongs to the sugar phosphate cyclases superfamily. Dehydroquinate synthase family.</text>
</comment>
<evidence type="ECO:0000256" key="1">
    <source>
        <dbReference type="ARBA" id="ARBA00001393"/>
    </source>
</evidence>
<dbReference type="InterPro" id="IPR056179">
    <property type="entry name" value="DHQS_C"/>
</dbReference>
<dbReference type="HAMAP" id="MF_00110">
    <property type="entry name" value="DHQ_synthase"/>
    <property type="match status" value="1"/>
</dbReference>
<feature type="binding site" evidence="17">
    <location>
        <begin position="70"/>
        <end position="75"/>
    </location>
    <ligand>
        <name>NAD(+)</name>
        <dbReference type="ChEBI" id="CHEBI:57540"/>
    </ligand>
</feature>
<keyword evidence="9 17" id="KW-0028">Amino-acid biosynthesis</keyword>
<keyword evidence="13 17" id="KW-0520">NAD</keyword>
<comment type="function">
    <text evidence="17">Catalyzes the conversion of 3-deoxy-D-arabino-heptulosonate 7-phosphate (DAHP) to dehydroquinate (DHQ).</text>
</comment>
<dbReference type="CDD" id="cd08195">
    <property type="entry name" value="DHQS"/>
    <property type="match status" value="1"/>
</dbReference>
<keyword evidence="21" id="KW-1185">Reference proteome</keyword>
<evidence type="ECO:0000256" key="11">
    <source>
        <dbReference type="ARBA" id="ARBA00022741"/>
    </source>
</evidence>
<keyword evidence="16 17" id="KW-0170">Cobalt</keyword>
<keyword evidence="15 17" id="KW-0456">Lyase</keyword>
<evidence type="ECO:0000256" key="14">
    <source>
        <dbReference type="ARBA" id="ARBA00023141"/>
    </source>
</evidence>
<dbReference type="GO" id="GO:0000166">
    <property type="term" value="F:nucleotide binding"/>
    <property type="evidence" value="ECO:0007669"/>
    <property type="project" value="UniProtKB-KW"/>
</dbReference>
<dbReference type="AlphaFoldDB" id="A0A1B9NGG0"/>
<evidence type="ECO:0000256" key="17">
    <source>
        <dbReference type="HAMAP-Rule" id="MF_00110"/>
    </source>
</evidence>
<feature type="binding site" evidence="17">
    <location>
        <begin position="128"/>
        <end position="129"/>
    </location>
    <ligand>
        <name>NAD(+)</name>
        <dbReference type="ChEBI" id="CHEBI:57540"/>
    </ligand>
</feature>
<dbReference type="GO" id="GO:0009423">
    <property type="term" value="P:chorismate biosynthetic process"/>
    <property type="evidence" value="ECO:0007669"/>
    <property type="project" value="UniProtKB-UniRule"/>
</dbReference>
<dbReference type="STRING" id="904291.A7J15_01215"/>
<dbReference type="Pfam" id="PF01761">
    <property type="entry name" value="DHQ_synthase"/>
    <property type="match status" value="1"/>
</dbReference>